<dbReference type="AlphaFoldDB" id="A0A0B7GW86"/>
<organism evidence="2 3">
    <name type="scientific">Treponema phagedenis</name>
    <dbReference type="NCBI Taxonomy" id="162"/>
    <lineage>
        <taxon>Bacteria</taxon>
        <taxon>Pseudomonadati</taxon>
        <taxon>Spirochaetota</taxon>
        <taxon>Spirochaetia</taxon>
        <taxon>Spirochaetales</taxon>
        <taxon>Treponemataceae</taxon>
        <taxon>Treponema</taxon>
    </lineage>
</organism>
<sequence length="75" mass="8626">MGFISAIIKFFKKEQETKPLEQKDSAMNESPNIQNTNTDKKLKQEQKASVSNEKTDIRGRCFAPEYKIGTDHFCL</sequence>
<proteinExistence type="predicted"/>
<dbReference type="EMBL" id="CDNC01000046">
    <property type="protein sequence ID" value="CEM62929.1"/>
    <property type="molecule type" value="Genomic_DNA"/>
</dbReference>
<protein>
    <submittedName>
        <fullName evidence="2">Uncharacterized protein</fullName>
    </submittedName>
</protein>
<name>A0A0B7GW86_TREPH</name>
<evidence type="ECO:0000313" key="2">
    <source>
        <dbReference type="EMBL" id="CEM62929.1"/>
    </source>
</evidence>
<feature type="compositionally biased region" description="Basic and acidic residues" evidence="1">
    <location>
        <begin position="16"/>
        <end position="26"/>
    </location>
</feature>
<accession>A0A0B7GW86</accession>
<dbReference type="RefSeq" id="WP_024752724.1">
    <property type="nucleotide sequence ID" value="NZ_CP031394.1"/>
</dbReference>
<feature type="region of interest" description="Disordered" evidence="1">
    <location>
        <begin position="16"/>
        <end position="54"/>
    </location>
</feature>
<reference evidence="3" key="1">
    <citation type="submission" date="2015-01" db="EMBL/GenBank/DDBJ databases">
        <authorList>
            <person name="Manzoor Shahid"/>
            <person name="Zubair Saima"/>
        </authorList>
    </citation>
    <scope>NUCLEOTIDE SEQUENCE [LARGE SCALE GENOMIC DNA]</scope>
    <source>
        <strain evidence="3">V1</strain>
    </source>
</reference>
<evidence type="ECO:0000313" key="3">
    <source>
        <dbReference type="Proteomes" id="UP000042527"/>
    </source>
</evidence>
<dbReference type="Proteomes" id="UP000042527">
    <property type="component" value="Unassembled WGS sequence"/>
</dbReference>
<keyword evidence="3" id="KW-1185">Reference proteome</keyword>
<gene>
    <name evidence="2" type="ORF">TPHV1_500039</name>
</gene>
<evidence type="ECO:0000256" key="1">
    <source>
        <dbReference type="SAM" id="MobiDB-lite"/>
    </source>
</evidence>
<feature type="compositionally biased region" description="Polar residues" evidence="1">
    <location>
        <begin position="27"/>
        <end position="37"/>
    </location>
</feature>